<dbReference type="AlphaFoldDB" id="A0A9Y2ERY3"/>
<keyword evidence="7" id="KW-0472">Membrane</keyword>
<dbReference type="SUPFAM" id="SSF53474">
    <property type="entry name" value="alpha/beta-Hydrolases"/>
    <property type="match status" value="1"/>
</dbReference>
<dbReference type="GO" id="GO:0090729">
    <property type="term" value="F:toxin activity"/>
    <property type="evidence" value="ECO:0007669"/>
    <property type="project" value="UniProtKB-KW"/>
</dbReference>
<dbReference type="GO" id="GO:0005509">
    <property type="term" value="F:calcium ion binding"/>
    <property type="evidence" value="ECO:0007669"/>
    <property type="project" value="InterPro"/>
</dbReference>
<evidence type="ECO:0000256" key="1">
    <source>
        <dbReference type="ARBA" id="ARBA00004370"/>
    </source>
</evidence>
<dbReference type="Pfam" id="PF00353">
    <property type="entry name" value="HemolysinCabind"/>
    <property type="match status" value="3"/>
</dbReference>
<dbReference type="InterPro" id="IPR011049">
    <property type="entry name" value="Serralysin-like_metalloprot_C"/>
</dbReference>
<comment type="subcellular location">
    <subcellularLocation>
        <location evidence="1">Membrane</location>
    </subcellularLocation>
    <subcellularLocation>
        <location evidence="2">Secreted</location>
    </subcellularLocation>
</comment>
<evidence type="ECO:0000313" key="9">
    <source>
        <dbReference type="Proteomes" id="UP001243623"/>
    </source>
</evidence>
<organism evidence="8 9">
    <name type="scientific">Selenobaculum gibii</name>
    <dbReference type="NCBI Taxonomy" id="3054208"/>
    <lineage>
        <taxon>Bacteria</taxon>
        <taxon>Bacillati</taxon>
        <taxon>Bacillota</taxon>
        <taxon>Negativicutes</taxon>
        <taxon>Selenomonadales</taxon>
        <taxon>Selenomonadaceae</taxon>
        <taxon>Selenobaculum</taxon>
    </lineage>
</organism>
<evidence type="ECO:0008006" key="10">
    <source>
        <dbReference type="Google" id="ProtNLM"/>
    </source>
</evidence>
<dbReference type="PROSITE" id="PS00330">
    <property type="entry name" value="HEMOLYSIN_CALCIUM"/>
    <property type="match status" value="3"/>
</dbReference>
<name>A0A9Y2ERY3_9FIRM</name>
<accession>A0A9Y2ERY3</accession>
<dbReference type="InterPro" id="IPR029058">
    <property type="entry name" value="AB_hydrolase_fold"/>
</dbReference>
<dbReference type="GO" id="GO:0016020">
    <property type="term" value="C:membrane"/>
    <property type="evidence" value="ECO:0007669"/>
    <property type="project" value="UniProtKB-SubCell"/>
</dbReference>
<dbReference type="Pfam" id="PF26363">
    <property type="entry name" value="Phospholipase-like"/>
    <property type="match status" value="1"/>
</dbReference>
<keyword evidence="6" id="KW-0843">Virulence</keyword>
<dbReference type="InterPro" id="IPR003995">
    <property type="entry name" value="RTX_toxin_determinant-A"/>
</dbReference>
<keyword evidence="5" id="KW-0677">Repeat</keyword>
<evidence type="ECO:0000256" key="3">
    <source>
        <dbReference type="ARBA" id="ARBA00022525"/>
    </source>
</evidence>
<dbReference type="SUPFAM" id="SSF51120">
    <property type="entry name" value="beta-Roll"/>
    <property type="match status" value="2"/>
</dbReference>
<dbReference type="PRINTS" id="PR01488">
    <property type="entry name" value="RTXTOXINA"/>
</dbReference>
<sequence length="826" mass="88235">MSLIGKITKTLISEIKEDTSTTASKKSLAASNIAVATEQVLNTVSAVANRVITDPKAAIEDVVEDTKVAIFGHDGPHVLRDAVSFVKGVATISADVATNIFNALPSTTQAPTYERKEGAVSAGAGVVVESKFTTGASLGDLSWLIYKGRMVSNSEITDKWRLYKEVETSHGFNSRVYVDEANKQVAITLEGTQANSDLSPLWLSKDGLADLEIGLGVIPPQMREGYEQFKSIVADVVNKYGADYGINVAGHSLGGGLAQMMAGMYFIDTGVALPTLAEAGPGMLKQLKVYAEQQLLAGNDIHLPNGNVVRLKSGTALERANEAKAIVNTFKAQDFSFVTNLITVLDPVGAVNYDIDPNKDGHVGVNLIVPYLLTTREDMQNLESVAMDPVNHLNLVTPELTDKLGLGNIAATRFDRHEPDQSIALWSGTAVGFKDPSRVGVGSAVYRDYLDPREVWSGSRLGLSEVTMFGSDGNDIITTTNKATLVLAGDGDDVIRGGNGGNMLSGGNGNDFIYGGDGDDYLAGDAGDDYLFGGKGNDILYGGEGNDYLDGGEGDDLLFGGAGDDTLVWSAGNDILCGNEGNDTLIVKNGVVGQGQIKWERNFTNFGHDTVVFEGAMAKDSSILLNFADEIRFQDMKWAVKGNDIIMTDNLGNESATVTFKDAFESFGQNSGKVDFQFTNGKLYVDDVRYAVSAGKGEIKASTDSQYSGTLLVGSAGNDTLYSGKGNDLMFGGAGKNTFVFDNSFGNDRIVGSNKEDVIKFNNVFNAQEYTIGQEGKDLVISYQQSGLNTTNTVVVSDWYATGDRVNTFEFNNASYKIEGTSFVKK</sequence>
<dbReference type="KEGG" id="sgbi:P3F81_05310"/>
<protein>
    <recommendedName>
        <fullName evidence="10">Fungal lipase-like domain-containing protein</fullName>
    </recommendedName>
</protein>
<dbReference type="PANTHER" id="PTHR38340">
    <property type="entry name" value="S-LAYER PROTEIN"/>
    <property type="match status" value="1"/>
</dbReference>
<dbReference type="Gene3D" id="2.150.10.10">
    <property type="entry name" value="Serralysin-like metalloprotease, C-terminal"/>
    <property type="match status" value="3"/>
</dbReference>
<dbReference type="InterPro" id="IPR001343">
    <property type="entry name" value="Hemolysn_Ca-bd"/>
</dbReference>
<dbReference type="RefSeq" id="WP_147670672.1">
    <property type="nucleotide sequence ID" value="NZ_CP120678.1"/>
</dbReference>
<evidence type="ECO:0000256" key="4">
    <source>
        <dbReference type="ARBA" id="ARBA00022656"/>
    </source>
</evidence>
<keyword evidence="4" id="KW-0800">Toxin</keyword>
<evidence type="ECO:0000256" key="6">
    <source>
        <dbReference type="ARBA" id="ARBA00023026"/>
    </source>
</evidence>
<evidence type="ECO:0000256" key="7">
    <source>
        <dbReference type="ARBA" id="ARBA00023136"/>
    </source>
</evidence>
<keyword evidence="3" id="KW-0964">Secreted</keyword>
<dbReference type="GO" id="GO:0005576">
    <property type="term" value="C:extracellular region"/>
    <property type="evidence" value="ECO:0007669"/>
    <property type="project" value="UniProtKB-SubCell"/>
</dbReference>
<evidence type="ECO:0000256" key="5">
    <source>
        <dbReference type="ARBA" id="ARBA00022737"/>
    </source>
</evidence>
<dbReference type="InterPro" id="IPR018511">
    <property type="entry name" value="Hemolysin-typ_Ca-bd_CS"/>
</dbReference>
<gene>
    <name evidence="8" type="ORF">P3F81_05310</name>
</gene>
<dbReference type="PANTHER" id="PTHR38340:SF1">
    <property type="entry name" value="S-LAYER PROTEIN"/>
    <property type="match status" value="1"/>
</dbReference>
<reference evidence="8" key="1">
    <citation type="submission" date="2023-03" db="EMBL/GenBank/DDBJ databases">
        <title>Selenobaculum gbiensis gen. nov. sp. nov., a new bacterium isolated from the gut microbiota of IBD patient.</title>
        <authorList>
            <person name="Yeo S."/>
            <person name="Park H."/>
            <person name="Huh C.S."/>
        </authorList>
    </citation>
    <scope>NUCLEOTIDE SEQUENCE</scope>
    <source>
        <strain evidence="8">ICN-92133</strain>
    </source>
</reference>
<dbReference type="Gene3D" id="3.40.50.1820">
    <property type="entry name" value="alpha/beta hydrolase"/>
    <property type="match status" value="1"/>
</dbReference>
<keyword evidence="9" id="KW-1185">Reference proteome</keyword>
<proteinExistence type="predicted"/>
<dbReference type="GO" id="GO:0006629">
    <property type="term" value="P:lipid metabolic process"/>
    <property type="evidence" value="ECO:0007669"/>
    <property type="project" value="InterPro"/>
</dbReference>
<dbReference type="PRINTS" id="PR00313">
    <property type="entry name" value="CABNDNGRPT"/>
</dbReference>
<dbReference type="InterPro" id="IPR050557">
    <property type="entry name" value="RTX_toxin/Mannuronan_C5-epim"/>
</dbReference>
<dbReference type="EMBL" id="CP120678">
    <property type="protein sequence ID" value="WIW71717.1"/>
    <property type="molecule type" value="Genomic_DNA"/>
</dbReference>
<evidence type="ECO:0000256" key="2">
    <source>
        <dbReference type="ARBA" id="ARBA00004613"/>
    </source>
</evidence>
<evidence type="ECO:0000313" key="8">
    <source>
        <dbReference type="EMBL" id="WIW71717.1"/>
    </source>
</evidence>
<dbReference type="Proteomes" id="UP001243623">
    <property type="component" value="Chromosome"/>
</dbReference>